<proteinExistence type="predicted"/>
<protein>
    <submittedName>
        <fullName evidence="1">Uncharacterized protein</fullName>
    </submittedName>
</protein>
<geneLocation type="plasmid" evidence="1 2">
    <name>pVL1_2</name>
</geneLocation>
<gene>
    <name evidence="1" type="ORF">mvi_62480</name>
</gene>
<dbReference type="EMBL" id="AP024147">
    <property type="protein sequence ID" value="BCM87787.1"/>
    <property type="molecule type" value="Genomic_DNA"/>
</dbReference>
<accession>A0A8H8X0T2</accession>
<organism evidence="1 2">
    <name type="scientific">Methylobacterium indicum</name>
    <dbReference type="NCBI Taxonomy" id="1775910"/>
    <lineage>
        <taxon>Bacteria</taxon>
        <taxon>Pseudomonadati</taxon>
        <taxon>Pseudomonadota</taxon>
        <taxon>Alphaproteobacteria</taxon>
        <taxon>Hyphomicrobiales</taxon>
        <taxon>Methylobacteriaceae</taxon>
        <taxon>Methylobacterium</taxon>
    </lineage>
</organism>
<dbReference type="RefSeq" id="WP_207183978.1">
    <property type="nucleotide sequence ID" value="NZ_AP024147.1"/>
</dbReference>
<dbReference type="KEGG" id="mind:mvi_62480"/>
<evidence type="ECO:0000313" key="2">
    <source>
        <dbReference type="Proteomes" id="UP000663508"/>
    </source>
</evidence>
<dbReference type="Proteomes" id="UP000663508">
    <property type="component" value="Plasmid pVL1_2"/>
</dbReference>
<dbReference type="AlphaFoldDB" id="A0A8H8X0T2"/>
<keyword evidence="1" id="KW-0614">Plasmid</keyword>
<sequence length="73" mass="8565">MFTAENARQAQANDLDERIERAVRERRQGNGAYLRIYTEDAFCSTIYEDLVERGFKNIDVPDIILSGDVYFEW</sequence>
<name>A0A8H8X0T2_9HYPH</name>
<reference evidence="1" key="1">
    <citation type="submission" date="2020-11" db="EMBL/GenBank/DDBJ databases">
        <title>Complete genome sequence of a novel pathogenic Methylobacterium strain isolated from rice in Vietnam.</title>
        <authorList>
            <person name="Lai K."/>
            <person name="Okazaki S."/>
            <person name="Higashi K."/>
            <person name="Mori H."/>
            <person name="Toyoda A."/>
            <person name="Kurokawa K."/>
        </authorList>
    </citation>
    <scope>NUCLEOTIDE SEQUENCE</scope>
    <source>
        <strain evidence="1">VL1</strain>
        <plasmid evidence="1">pVL1_2</plasmid>
    </source>
</reference>
<evidence type="ECO:0000313" key="1">
    <source>
        <dbReference type="EMBL" id="BCM87787.1"/>
    </source>
</evidence>